<organism evidence="3 4">
    <name type="scientific">Actinocorallia aurantiaca</name>
    <dbReference type="NCBI Taxonomy" id="46204"/>
    <lineage>
        <taxon>Bacteria</taxon>
        <taxon>Bacillati</taxon>
        <taxon>Actinomycetota</taxon>
        <taxon>Actinomycetes</taxon>
        <taxon>Streptosporangiales</taxon>
        <taxon>Thermomonosporaceae</taxon>
        <taxon>Actinocorallia</taxon>
    </lineage>
</organism>
<keyword evidence="3" id="KW-0378">Hydrolase</keyword>
<dbReference type="PANTHER" id="PTHR22946:SF12">
    <property type="entry name" value="CONIDIAL PIGMENT BIOSYNTHESIS PROTEIN AYG1 (AFU_ORTHOLOGUE AFUA_2G17550)"/>
    <property type="match status" value="1"/>
</dbReference>
<dbReference type="InterPro" id="IPR050261">
    <property type="entry name" value="FrsA_esterase"/>
</dbReference>
<comment type="similarity">
    <text evidence="1">Belongs to the AB hydrolase superfamily. FUS2 hydrolase family.</text>
</comment>
<proteinExistence type="inferred from homology"/>
<keyword evidence="4" id="KW-1185">Reference proteome</keyword>
<dbReference type="Pfam" id="PF12697">
    <property type="entry name" value="Abhydrolase_6"/>
    <property type="match status" value="1"/>
</dbReference>
<evidence type="ECO:0000259" key="2">
    <source>
        <dbReference type="Pfam" id="PF12697"/>
    </source>
</evidence>
<reference evidence="3 4" key="1">
    <citation type="journal article" date="2019" name="Int. J. Syst. Evol. Microbiol.">
        <title>The Global Catalogue of Microorganisms (GCM) 10K type strain sequencing project: providing services to taxonomists for standard genome sequencing and annotation.</title>
        <authorList>
            <consortium name="The Broad Institute Genomics Platform"/>
            <consortium name="The Broad Institute Genome Sequencing Center for Infectious Disease"/>
            <person name="Wu L."/>
            <person name="Ma J."/>
        </authorList>
    </citation>
    <scope>NUCLEOTIDE SEQUENCE [LARGE SCALE GENOMIC DNA]</scope>
    <source>
        <strain evidence="3 4">JCM 8201</strain>
    </source>
</reference>
<dbReference type="SUPFAM" id="SSF53474">
    <property type="entry name" value="alpha/beta-Hydrolases"/>
    <property type="match status" value="1"/>
</dbReference>
<dbReference type="InterPro" id="IPR029058">
    <property type="entry name" value="AB_hydrolase_fold"/>
</dbReference>
<evidence type="ECO:0000256" key="1">
    <source>
        <dbReference type="ARBA" id="ARBA00038115"/>
    </source>
</evidence>
<evidence type="ECO:0000313" key="3">
    <source>
        <dbReference type="EMBL" id="GAA2726486.1"/>
    </source>
</evidence>
<dbReference type="Gene3D" id="3.40.50.1820">
    <property type="entry name" value="alpha/beta hydrolase"/>
    <property type="match status" value="1"/>
</dbReference>
<dbReference type="EMBL" id="BAAATZ010000009">
    <property type="protein sequence ID" value="GAA2726486.1"/>
    <property type="molecule type" value="Genomic_DNA"/>
</dbReference>
<dbReference type="Proteomes" id="UP001501842">
    <property type="component" value="Unassembled WGS sequence"/>
</dbReference>
<sequence length="402" mass="45595">MRLFEDRLFQQFADRALMTMTGGGAEYGECALTASRITGRDADGWHREWTATADMVAEWGARSDDKGHAVSAAEAYHRASTYYRVANFPLFGSPVDPRLAETFRKEFDAFGRSAELRRLRPMEVPYEDVELRGYLCLAAKDETRPTVVAVNGYDSNLHEMYWSHAIPALKRGYHCLLMDGPGQGRNLIEYGLHIRHDWEHVLGPILKRLLTYGEVDPDRLVVMGWSFGGYLASRGVAGDPRVKALVVDPGQWDQIDLLREEAPFPDEIKNALPDVDPADLAPYLEPFLEDRVHRWQLVQRGQWIHGVDSPAEYILDLARYNISEVVEEITCPTFVGATEADLLSARAGTFYARLPGPKTFRAFTRAEGAAGHCELWNRSRFTQQAFDWLSETLRWPVSRPLF</sequence>
<dbReference type="GO" id="GO:0016787">
    <property type="term" value="F:hydrolase activity"/>
    <property type="evidence" value="ECO:0007669"/>
    <property type="project" value="UniProtKB-KW"/>
</dbReference>
<accession>A0ABN3U875</accession>
<evidence type="ECO:0000313" key="4">
    <source>
        <dbReference type="Proteomes" id="UP001501842"/>
    </source>
</evidence>
<dbReference type="PANTHER" id="PTHR22946">
    <property type="entry name" value="DIENELACTONE HYDROLASE DOMAIN-CONTAINING PROTEIN-RELATED"/>
    <property type="match status" value="1"/>
</dbReference>
<name>A0ABN3U875_9ACTN</name>
<dbReference type="InterPro" id="IPR000073">
    <property type="entry name" value="AB_hydrolase_1"/>
</dbReference>
<dbReference type="RefSeq" id="WP_344450890.1">
    <property type="nucleotide sequence ID" value="NZ_BAAATZ010000009.1"/>
</dbReference>
<protein>
    <submittedName>
        <fullName evidence="3">Alpha/beta hydrolase</fullName>
    </submittedName>
</protein>
<dbReference type="Gene3D" id="1.20.1440.110">
    <property type="entry name" value="acylaminoacyl peptidase"/>
    <property type="match status" value="1"/>
</dbReference>
<gene>
    <name evidence="3" type="ORF">GCM10010439_29180</name>
</gene>
<feature type="domain" description="AB hydrolase-1" evidence="2">
    <location>
        <begin position="148"/>
        <end position="373"/>
    </location>
</feature>
<comment type="caution">
    <text evidence="3">The sequence shown here is derived from an EMBL/GenBank/DDBJ whole genome shotgun (WGS) entry which is preliminary data.</text>
</comment>